<dbReference type="InterPro" id="IPR032466">
    <property type="entry name" value="Metal_Hydrolase"/>
</dbReference>
<name>R9ACU1_WALI9</name>
<evidence type="ECO:0000313" key="1">
    <source>
        <dbReference type="EMBL" id="EOQ99909.1"/>
    </source>
</evidence>
<dbReference type="OrthoDB" id="413993at2759"/>
<dbReference type="SUPFAM" id="SSF51556">
    <property type="entry name" value="Metallo-dependent hydrolases"/>
    <property type="match status" value="1"/>
</dbReference>
<dbReference type="PANTHER" id="PTHR47345:SF1">
    <property type="entry name" value="CUT9-INTERACTING PROTEIN SCN1"/>
    <property type="match status" value="1"/>
</dbReference>
<accession>R9ACU1</accession>
<dbReference type="PANTHER" id="PTHR47345">
    <property type="entry name" value="CUT9-INTERACTING PROTEIN SCN1"/>
    <property type="match status" value="1"/>
</dbReference>
<gene>
    <name evidence="1" type="ORF">J056_001451</name>
</gene>
<dbReference type="InterPro" id="IPR001130">
    <property type="entry name" value="TatD-like"/>
</dbReference>
<protein>
    <submittedName>
        <fullName evidence="1">Cut9-interacting protein scn1</fullName>
    </submittedName>
</protein>
<dbReference type="Gene3D" id="3.20.20.140">
    <property type="entry name" value="Metal-dependent hydrolases"/>
    <property type="match status" value="1"/>
</dbReference>
<dbReference type="GeneID" id="20374403"/>
<sequence length="295" mass="33372">MDIGMLVDTHCHPTDSSVVNLSKSTASMYAICAMSTHIEDQIKVEELHGVHPDVVRPYYGFHPWWSHIYTFTEGIGKKEHYEALFLNGKKEDIKLQQIDALLDALPSPIHFQILLDDVERRLQRNARAQVGEVGIDKVFRVKGKDGKLTLLQTSIEHQKRVAVEQIKLAKKYNRVVSMHSVSATQGSMDIIRDAAYQKIVLHSCGIGKNGIDYCQRQFPGVHIGFSTAINTRSMKVLEDSIAVTRLDRILSESDLPVETEYANAVESIVEIIARVKNKSRSEIVHYIKSNFDKLF</sequence>
<dbReference type="Pfam" id="PF01026">
    <property type="entry name" value="TatD_DNase"/>
    <property type="match status" value="1"/>
</dbReference>
<evidence type="ECO:0000313" key="2">
    <source>
        <dbReference type="Proteomes" id="UP000014064"/>
    </source>
</evidence>
<dbReference type="RefSeq" id="XP_009269354.1">
    <property type="nucleotide sequence ID" value="XM_009271079.1"/>
</dbReference>
<dbReference type="KEGG" id="wic:J056_001451"/>
<dbReference type="Proteomes" id="UP000014064">
    <property type="component" value="Unassembled WGS sequence"/>
</dbReference>
<dbReference type="EMBL" id="KE007238">
    <property type="protein sequence ID" value="EOQ99909.1"/>
    <property type="molecule type" value="Genomic_DNA"/>
</dbReference>
<dbReference type="OMA" id="VTDAHCH"/>
<proteinExistence type="predicted"/>
<dbReference type="HOGENOM" id="CLU_031506_3_2_1"/>
<dbReference type="GO" id="GO:0016788">
    <property type="term" value="F:hydrolase activity, acting on ester bonds"/>
    <property type="evidence" value="ECO:0007669"/>
    <property type="project" value="InterPro"/>
</dbReference>
<dbReference type="eggNOG" id="KOG3020">
    <property type="taxonomic scope" value="Eukaryota"/>
</dbReference>
<organism evidence="1 2">
    <name type="scientific">Wallemia ichthyophaga (strain EXF-994 / CBS 113033)</name>
    <dbReference type="NCBI Taxonomy" id="1299270"/>
    <lineage>
        <taxon>Eukaryota</taxon>
        <taxon>Fungi</taxon>
        <taxon>Dikarya</taxon>
        <taxon>Basidiomycota</taxon>
        <taxon>Wallemiomycotina</taxon>
        <taxon>Wallemiomycetes</taxon>
        <taxon>Wallemiales</taxon>
        <taxon>Wallemiaceae</taxon>
        <taxon>Wallemia</taxon>
    </lineage>
</organism>
<keyword evidence="2" id="KW-1185">Reference proteome</keyword>
<reference evidence="2" key="1">
    <citation type="journal article" date="2013" name="BMC Genomics">
        <title>Genome and transcriptome sequencing of the halophilic fungus Wallemia ichthyophaga: haloadaptations present and absent.</title>
        <authorList>
            <person name="Zajc J."/>
            <person name="Liu Y."/>
            <person name="Dai W."/>
            <person name="Yang Z."/>
            <person name="Hu J."/>
            <person name="Gostincar C."/>
            <person name="Gunde-Cimerman N."/>
        </authorList>
    </citation>
    <scope>NUCLEOTIDE SEQUENCE [LARGE SCALE GENOMIC DNA]</scope>
    <source>
        <strain evidence="2">EXF-994 / CBS 113033</strain>
    </source>
</reference>
<dbReference type="InterPro" id="IPR053044">
    <property type="entry name" value="Metallo-hydrolase/TatD-type"/>
</dbReference>
<dbReference type="AlphaFoldDB" id="R9ACU1"/>